<dbReference type="FunFam" id="1.10.510.10:FF:000571">
    <property type="entry name" value="Maternal embryonic leucine zipper kinase"/>
    <property type="match status" value="1"/>
</dbReference>
<evidence type="ECO:0000313" key="13">
    <source>
        <dbReference type="Proteomes" id="UP000605846"/>
    </source>
</evidence>
<feature type="binding site" evidence="9">
    <location>
        <position position="163"/>
    </location>
    <ligand>
        <name>ATP</name>
        <dbReference type="ChEBI" id="CHEBI:30616"/>
    </ligand>
</feature>
<gene>
    <name evidence="12" type="primary">SAT4_3</name>
    <name evidence="12" type="ORF">EC973_005273</name>
</gene>
<name>A0A8H7BW61_9FUNG</name>
<organism evidence="12 13">
    <name type="scientific">Apophysomyces ossiformis</name>
    <dbReference type="NCBI Taxonomy" id="679940"/>
    <lineage>
        <taxon>Eukaryota</taxon>
        <taxon>Fungi</taxon>
        <taxon>Fungi incertae sedis</taxon>
        <taxon>Mucoromycota</taxon>
        <taxon>Mucoromycotina</taxon>
        <taxon>Mucoromycetes</taxon>
        <taxon>Mucorales</taxon>
        <taxon>Mucorineae</taxon>
        <taxon>Mucoraceae</taxon>
        <taxon>Apophysomyces</taxon>
    </lineage>
</organism>
<dbReference type="SUPFAM" id="SSF56112">
    <property type="entry name" value="Protein kinase-like (PK-like)"/>
    <property type="match status" value="1"/>
</dbReference>
<dbReference type="CDD" id="cd13994">
    <property type="entry name" value="STKc_HAL4_like"/>
    <property type="match status" value="1"/>
</dbReference>
<dbReference type="GO" id="GO:0005524">
    <property type="term" value="F:ATP binding"/>
    <property type="evidence" value="ECO:0007669"/>
    <property type="project" value="UniProtKB-UniRule"/>
</dbReference>
<keyword evidence="13" id="KW-1185">Reference proteome</keyword>
<dbReference type="InterPro" id="IPR000719">
    <property type="entry name" value="Prot_kinase_dom"/>
</dbReference>
<evidence type="ECO:0000256" key="6">
    <source>
        <dbReference type="ARBA" id="ARBA00022840"/>
    </source>
</evidence>
<evidence type="ECO:0000313" key="12">
    <source>
        <dbReference type="EMBL" id="KAF7732377.1"/>
    </source>
</evidence>
<dbReference type="PROSITE" id="PS50011">
    <property type="entry name" value="PROTEIN_KINASE_DOM"/>
    <property type="match status" value="1"/>
</dbReference>
<protein>
    <recommendedName>
        <fullName evidence="1">non-specific serine/threonine protein kinase</fullName>
        <ecNumber evidence="1">2.7.11.1</ecNumber>
    </recommendedName>
</protein>
<keyword evidence="3" id="KW-0808">Transferase</keyword>
<dbReference type="InterPro" id="IPR011009">
    <property type="entry name" value="Kinase-like_dom_sf"/>
</dbReference>
<dbReference type="InterPro" id="IPR017441">
    <property type="entry name" value="Protein_kinase_ATP_BS"/>
</dbReference>
<comment type="catalytic activity">
    <reaction evidence="7">
        <text>L-threonyl-[protein] + ATP = O-phospho-L-threonyl-[protein] + ADP + H(+)</text>
        <dbReference type="Rhea" id="RHEA:46608"/>
        <dbReference type="Rhea" id="RHEA-COMP:11060"/>
        <dbReference type="Rhea" id="RHEA-COMP:11605"/>
        <dbReference type="ChEBI" id="CHEBI:15378"/>
        <dbReference type="ChEBI" id="CHEBI:30013"/>
        <dbReference type="ChEBI" id="CHEBI:30616"/>
        <dbReference type="ChEBI" id="CHEBI:61977"/>
        <dbReference type="ChEBI" id="CHEBI:456216"/>
        <dbReference type="EC" id="2.7.11.1"/>
    </reaction>
</comment>
<dbReference type="PANTHER" id="PTHR43895">
    <property type="entry name" value="CALCIUM/CALMODULIN-DEPENDENT PROTEIN KINASE KINASE-RELATED"/>
    <property type="match status" value="1"/>
</dbReference>
<evidence type="ECO:0000256" key="5">
    <source>
        <dbReference type="ARBA" id="ARBA00022777"/>
    </source>
</evidence>
<dbReference type="EMBL" id="JABAYA010000003">
    <property type="protein sequence ID" value="KAF7732377.1"/>
    <property type="molecule type" value="Genomic_DNA"/>
</dbReference>
<evidence type="ECO:0000256" key="10">
    <source>
        <dbReference type="RuleBase" id="RU000304"/>
    </source>
</evidence>
<sequence length="422" mass="47991">MVHLAHPSPHVEVWLPDNRASPMMVSDLAKQAAINPTTLYPISISRGSSRSTTSSMSMIDSAYTTSPSSTLDSAVSARNWAISNTSSRPSCLTKQNTRQQLDERISLKKEELKSSSIRHRPDTASLKEYGECYRRLGEGTTAVVMVIRKLNENGHGEKLYAIKQFRKRNKSESDKEYMKKLTSEFCISSTFAHPNVVKTIDLVLDDRKRYCTVMEYCPGGDLFACIMADRMSEYEKACCFKQMMQGIAYLHSMGVAHRDIKPENLLLTLDGTLKITDFGVSDVFRYPWESQGHKSRGMVGSEPYIAPEAIEQKEYWGATADIWSAGVVLYCLWLGGLVWHRAKKSDQAYAKYLRTYANQNFESFRYFERDIRRLLYNMLDPNPESRISADEVLNDPWVKSISVCHQGVDAANRQHKHTSTRK</sequence>
<keyword evidence="5 12" id="KW-0418">Kinase</keyword>
<comment type="similarity">
    <text evidence="10">Belongs to the protein kinase superfamily.</text>
</comment>
<dbReference type="GO" id="GO:0004674">
    <property type="term" value="F:protein serine/threonine kinase activity"/>
    <property type="evidence" value="ECO:0007669"/>
    <property type="project" value="UniProtKB-KW"/>
</dbReference>
<dbReference type="Proteomes" id="UP000605846">
    <property type="component" value="Unassembled WGS sequence"/>
</dbReference>
<dbReference type="InterPro" id="IPR008271">
    <property type="entry name" value="Ser/Thr_kinase_AS"/>
</dbReference>
<evidence type="ECO:0000256" key="2">
    <source>
        <dbReference type="ARBA" id="ARBA00022527"/>
    </source>
</evidence>
<keyword evidence="4 9" id="KW-0547">Nucleotide-binding</keyword>
<dbReference type="Gene3D" id="1.10.510.10">
    <property type="entry name" value="Transferase(Phosphotransferase) domain 1"/>
    <property type="match status" value="1"/>
</dbReference>
<dbReference type="EC" id="2.7.11.1" evidence="1"/>
<dbReference type="AlphaFoldDB" id="A0A8H7BW61"/>
<feature type="domain" description="Protein kinase" evidence="11">
    <location>
        <begin position="130"/>
        <end position="398"/>
    </location>
</feature>
<dbReference type="PROSITE" id="PS00108">
    <property type="entry name" value="PROTEIN_KINASE_ST"/>
    <property type="match status" value="1"/>
</dbReference>
<dbReference type="OrthoDB" id="6513151at2759"/>
<keyword evidence="2 10" id="KW-0723">Serine/threonine-protein kinase</keyword>
<comment type="catalytic activity">
    <reaction evidence="8">
        <text>L-seryl-[protein] + ATP = O-phospho-L-seryl-[protein] + ADP + H(+)</text>
        <dbReference type="Rhea" id="RHEA:17989"/>
        <dbReference type="Rhea" id="RHEA-COMP:9863"/>
        <dbReference type="Rhea" id="RHEA-COMP:11604"/>
        <dbReference type="ChEBI" id="CHEBI:15378"/>
        <dbReference type="ChEBI" id="CHEBI:29999"/>
        <dbReference type="ChEBI" id="CHEBI:30616"/>
        <dbReference type="ChEBI" id="CHEBI:83421"/>
        <dbReference type="ChEBI" id="CHEBI:456216"/>
        <dbReference type="EC" id="2.7.11.1"/>
    </reaction>
</comment>
<dbReference type="PANTHER" id="PTHR43895:SF32">
    <property type="entry name" value="SERINE_THREONINE-PROTEIN KINASE CHK1"/>
    <property type="match status" value="1"/>
</dbReference>
<dbReference type="SMART" id="SM00220">
    <property type="entry name" value="S_TKc"/>
    <property type="match status" value="1"/>
</dbReference>
<evidence type="ECO:0000256" key="3">
    <source>
        <dbReference type="ARBA" id="ARBA00022679"/>
    </source>
</evidence>
<dbReference type="Pfam" id="PF00069">
    <property type="entry name" value="Pkinase"/>
    <property type="match status" value="1"/>
</dbReference>
<accession>A0A8H7BW61</accession>
<proteinExistence type="inferred from homology"/>
<dbReference type="GO" id="GO:0007165">
    <property type="term" value="P:signal transduction"/>
    <property type="evidence" value="ECO:0007669"/>
    <property type="project" value="TreeGrafter"/>
</dbReference>
<evidence type="ECO:0000256" key="9">
    <source>
        <dbReference type="PROSITE-ProRule" id="PRU10141"/>
    </source>
</evidence>
<evidence type="ECO:0000256" key="7">
    <source>
        <dbReference type="ARBA" id="ARBA00047899"/>
    </source>
</evidence>
<comment type="caution">
    <text evidence="12">The sequence shown here is derived from an EMBL/GenBank/DDBJ whole genome shotgun (WGS) entry which is preliminary data.</text>
</comment>
<reference evidence="12" key="1">
    <citation type="submission" date="2020-01" db="EMBL/GenBank/DDBJ databases">
        <title>Genome Sequencing of Three Apophysomyces-Like Fungal Strains Confirms a Novel Fungal Genus in the Mucoromycota with divergent Burkholderia-like Endosymbiotic Bacteria.</title>
        <authorList>
            <person name="Stajich J.E."/>
            <person name="Macias A.M."/>
            <person name="Carter-House D."/>
            <person name="Lovett B."/>
            <person name="Kasson L.R."/>
            <person name="Berry K."/>
            <person name="Grigoriev I."/>
            <person name="Chang Y."/>
            <person name="Spatafora J."/>
            <person name="Kasson M.T."/>
        </authorList>
    </citation>
    <scope>NUCLEOTIDE SEQUENCE</scope>
    <source>
        <strain evidence="12">NRRL A-21654</strain>
    </source>
</reference>
<dbReference type="PROSITE" id="PS00107">
    <property type="entry name" value="PROTEIN_KINASE_ATP"/>
    <property type="match status" value="1"/>
</dbReference>
<keyword evidence="6 9" id="KW-0067">ATP-binding</keyword>
<evidence type="ECO:0000256" key="8">
    <source>
        <dbReference type="ARBA" id="ARBA00048679"/>
    </source>
</evidence>
<evidence type="ECO:0000256" key="4">
    <source>
        <dbReference type="ARBA" id="ARBA00022741"/>
    </source>
</evidence>
<evidence type="ECO:0000259" key="11">
    <source>
        <dbReference type="PROSITE" id="PS50011"/>
    </source>
</evidence>
<evidence type="ECO:0000256" key="1">
    <source>
        <dbReference type="ARBA" id="ARBA00012513"/>
    </source>
</evidence>